<organism evidence="3 4">
    <name type="scientific">Rhodanobacter umsongensis</name>
    <dbReference type="NCBI Taxonomy" id="633153"/>
    <lineage>
        <taxon>Bacteria</taxon>
        <taxon>Pseudomonadati</taxon>
        <taxon>Pseudomonadota</taxon>
        <taxon>Gammaproteobacteria</taxon>
        <taxon>Lysobacterales</taxon>
        <taxon>Rhodanobacteraceae</taxon>
        <taxon>Rhodanobacter</taxon>
    </lineage>
</organism>
<dbReference type="PIRSF" id="PIRSF019271">
    <property type="entry name" value="Acid_Ptase_C"/>
    <property type="match status" value="1"/>
</dbReference>
<dbReference type="PANTHER" id="PTHR31284">
    <property type="entry name" value="ACID PHOSPHATASE-LIKE PROTEIN"/>
    <property type="match status" value="1"/>
</dbReference>
<evidence type="ECO:0000256" key="1">
    <source>
        <dbReference type="ARBA" id="ARBA00022729"/>
    </source>
</evidence>
<reference evidence="4" key="1">
    <citation type="journal article" date="2019" name="Int. J. Syst. Evol. Microbiol.">
        <title>The Global Catalogue of Microorganisms (GCM) 10K type strain sequencing project: providing services to taxonomists for standard genome sequencing and annotation.</title>
        <authorList>
            <consortium name="The Broad Institute Genomics Platform"/>
            <consortium name="The Broad Institute Genome Sequencing Center for Infectious Disease"/>
            <person name="Wu L."/>
            <person name="Ma J."/>
        </authorList>
    </citation>
    <scope>NUCLEOTIDE SEQUENCE [LARGE SCALE GENOMIC DNA]</scope>
    <source>
        <strain evidence="4">JCM 17130</strain>
    </source>
</reference>
<dbReference type="Pfam" id="PF03767">
    <property type="entry name" value="Acid_phosphat_B"/>
    <property type="match status" value="1"/>
</dbReference>
<feature type="signal peptide" evidence="2">
    <location>
        <begin position="1"/>
        <end position="28"/>
    </location>
</feature>
<dbReference type="PANTHER" id="PTHR31284:SF10">
    <property type="entry name" value="ACID PHOSPHATASE-LIKE PROTEIN"/>
    <property type="match status" value="1"/>
</dbReference>
<keyword evidence="3" id="KW-0449">Lipoprotein</keyword>
<dbReference type="InterPro" id="IPR005519">
    <property type="entry name" value="Acid_phosphat_B-like"/>
</dbReference>
<accession>A0ABW0JLE9</accession>
<protein>
    <submittedName>
        <fullName evidence="3">5'-nucleotidase, lipoprotein e(P4) family</fullName>
    </submittedName>
</protein>
<feature type="chain" id="PRO_5047343087" evidence="2">
    <location>
        <begin position="29"/>
        <end position="295"/>
    </location>
</feature>
<gene>
    <name evidence="3" type="ORF">ACFPME_08325</name>
</gene>
<name>A0ABW0JLE9_9GAMM</name>
<dbReference type="InterPro" id="IPR023214">
    <property type="entry name" value="HAD_sf"/>
</dbReference>
<comment type="caution">
    <text evidence="3">The sequence shown here is derived from an EMBL/GenBank/DDBJ whole genome shotgun (WGS) entry which is preliminary data.</text>
</comment>
<keyword evidence="4" id="KW-1185">Reference proteome</keyword>
<dbReference type="Gene3D" id="3.40.50.1000">
    <property type="entry name" value="HAD superfamily/HAD-like"/>
    <property type="match status" value="1"/>
</dbReference>
<dbReference type="EMBL" id="JBHSMK010000004">
    <property type="protein sequence ID" value="MFC5436560.1"/>
    <property type="molecule type" value="Genomic_DNA"/>
</dbReference>
<dbReference type="InterPro" id="IPR036412">
    <property type="entry name" value="HAD-like_sf"/>
</dbReference>
<dbReference type="RefSeq" id="WP_377304060.1">
    <property type="nucleotide sequence ID" value="NZ_JBHSMK010000004.1"/>
</dbReference>
<dbReference type="InterPro" id="IPR006423">
    <property type="entry name" value="Lipo_e_P4"/>
</dbReference>
<dbReference type="PROSITE" id="PS51257">
    <property type="entry name" value="PROKAR_LIPOPROTEIN"/>
    <property type="match status" value="1"/>
</dbReference>
<evidence type="ECO:0000313" key="3">
    <source>
        <dbReference type="EMBL" id="MFC5436560.1"/>
    </source>
</evidence>
<dbReference type="SUPFAM" id="SSF56784">
    <property type="entry name" value="HAD-like"/>
    <property type="match status" value="1"/>
</dbReference>
<dbReference type="SFLD" id="SFLDS00003">
    <property type="entry name" value="Haloacid_Dehalogenase"/>
    <property type="match status" value="1"/>
</dbReference>
<keyword evidence="1 2" id="KW-0732">Signal</keyword>
<dbReference type="Proteomes" id="UP001596013">
    <property type="component" value="Unassembled WGS sequence"/>
</dbReference>
<evidence type="ECO:0000256" key="2">
    <source>
        <dbReference type="SAM" id="SignalP"/>
    </source>
</evidence>
<sequence>MPLRFSAILLAFALLSGCAAVPSGPVVAPRTAAAPLAAVAANDNLNAVLWTQTAIEHDLIYLQTYRDAQSRLLAALKDPHWNALAADDRAPSSRRLKPAVVLDVDETVLDNSPYQAGLVRSGGEFNEADWAAWCKEERARALPGAVEFTRFAASHGIAVIYISNRAKDLDQVTLANLRKAGLPVSGPEAFLGLGTFVEGCEQVGTEKGCRRQRVARAYRVLMQFGDQIGDFVTVTANTRDGRRKAMAPYLDWIGTRWFVLPNAAYGSWEPALFGNDWSATPEHRRRQKINALRYP</sequence>
<evidence type="ECO:0000313" key="4">
    <source>
        <dbReference type="Proteomes" id="UP001596013"/>
    </source>
</evidence>
<dbReference type="SFLD" id="SFLDG01125">
    <property type="entry name" value="C1.1:_Acid_Phosphatase_Like"/>
    <property type="match status" value="1"/>
</dbReference>
<proteinExistence type="predicted"/>